<evidence type="ECO:0000313" key="2">
    <source>
        <dbReference type="Proteomes" id="UP000579531"/>
    </source>
</evidence>
<accession>A0AA89TKU1</accession>
<reference evidence="1 2" key="1">
    <citation type="submission" date="2020-08" db="EMBL/GenBank/DDBJ databases">
        <title>Sequencing the genomes of 1000 actinobacteria strains.</title>
        <authorList>
            <person name="Klenk H.-P."/>
        </authorList>
    </citation>
    <scope>NUCLEOTIDE SEQUENCE [LARGE SCALE GENOMIC DNA]</scope>
    <source>
        <strain evidence="1 2">DSM 40129</strain>
    </source>
</reference>
<evidence type="ECO:0000313" key="1">
    <source>
        <dbReference type="EMBL" id="MBB5815292.1"/>
    </source>
</evidence>
<comment type="caution">
    <text evidence="1">The sequence shown here is derived from an EMBL/GenBank/DDBJ whole genome shotgun (WGS) entry which is preliminary data.</text>
</comment>
<dbReference type="Proteomes" id="UP000579531">
    <property type="component" value="Unassembled WGS sequence"/>
</dbReference>
<gene>
    <name evidence="1" type="ORF">HNR72_006320</name>
</gene>
<name>A0AA89TKU1_STRCU</name>
<proteinExistence type="predicted"/>
<sequence length="118" mass="12052">MQLASPCRHPFREADDAEATAVRGLRELGAAVAVVGHGDLQTAGGAGQADGDLRGVGGVPAHVGQRLLDDPEGRRLDFVRQGAGHRRVAVQNAPLDGAREALDQVGDAGQITDGTAVA</sequence>
<dbReference type="EMBL" id="JACHLX010000001">
    <property type="protein sequence ID" value="MBB5815292.1"/>
    <property type="molecule type" value="Genomic_DNA"/>
</dbReference>
<organism evidence="1 2">
    <name type="scientific">Streptomyces collinus</name>
    <dbReference type="NCBI Taxonomy" id="42684"/>
    <lineage>
        <taxon>Bacteria</taxon>
        <taxon>Bacillati</taxon>
        <taxon>Actinomycetota</taxon>
        <taxon>Actinomycetes</taxon>
        <taxon>Kitasatosporales</taxon>
        <taxon>Streptomycetaceae</taxon>
        <taxon>Streptomyces</taxon>
    </lineage>
</organism>
<protein>
    <submittedName>
        <fullName evidence="1">Uncharacterized protein</fullName>
    </submittedName>
</protein>
<dbReference type="AlphaFoldDB" id="A0AA89TKU1"/>
<keyword evidence="2" id="KW-1185">Reference proteome</keyword>